<gene>
    <name evidence="4" type="ORF">F6U93_08960</name>
</gene>
<comment type="caution">
    <text evidence="4">The sequence shown here is derived from an EMBL/GenBank/DDBJ whole genome shotgun (WGS) entry which is preliminary data.</text>
</comment>
<dbReference type="NCBIfam" id="TIGR04183">
    <property type="entry name" value="Por_Secre_tail"/>
    <property type="match status" value="1"/>
</dbReference>
<evidence type="ECO:0000313" key="4">
    <source>
        <dbReference type="EMBL" id="KAB1067725.1"/>
    </source>
</evidence>
<evidence type="ECO:0000259" key="3">
    <source>
        <dbReference type="Pfam" id="PF18962"/>
    </source>
</evidence>
<name>A0A6N6MG07_9FLAO</name>
<dbReference type="AlphaFoldDB" id="A0A6N6MG07"/>
<dbReference type="Proteomes" id="UP000441333">
    <property type="component" value="Unassembled WGS sequence"/>
</dbReference>
<proteinExistence type="predicted"/>
<feature type="chain" id="PRO_5027036947" evidence="2">
    <location>
        <begin position="28"/>
        <end position="256"/>
    </location>
</feature>
<keyword evidence="1 2" id="KW-0732">Signal</keyword>
<dbReference type="Pfam" id="PF18962">
    <property type="entry name" value="Por_Secre_tail"/>
    <property type="match status" value="1"/>
</dbReference>
<dbReference type="EMBL" id="WAAT01000044">
    <property type="protein sequence ID" value="KAB1067725.1"/>
    <property type="molecule type" value="Genomic_DNA"/>
</dbReference>
<reference evidence="4 5" key="1">
    <citation type="submission" date="2019-09" db="EMBL/GenBank/DDBJ databases">
        <authorList>
            <person name="Cao W.R."/>
        </authorList>
    </citation>
    <scope>NUCLEOTIDE SEQUENCE [LARGE SCALE GENOMIC DNA]</scope>
    <source>
        <strain evidence="4 5">B1N29</strain>
    </source>
</reference>
<evidence type="ECO:0000256" key="2">
    <source>
        <dbReference type="SAM" id="SignalP"/>
    </source>
</evidence>
<dbReference type="InterPro" id="IPR026444">
    <property type="entry name" value="Secre_tail"/>
</dbReference>
<protein>
    <submittedName>
        <fullName evidence="4">T9SS type A sorting domain-containing protein</fullName>
    </submittedName>
</protein>
<dbReference type="RefSeq" id="WP_150938974.1">
    <property type="nucleotide sequence ID" value="NZ_WAAT01000044.1"/>
</dbReference>
<evidence type="ECO:0000313" key="5">
    <source>
        <dbReference type="Proteomes" id="UP000441333"/>
    </source>
</evidence>
<evidence type="ECO:0000256" key="1">
    <source>
        <dbReference type="ARBA" id="ARBA00022729"/>
    </source>
</evidence>
<organism evidence="4 5">
    <name type="scientific">Pseudotamlana haliotis</name>
    <dbReference type="NCBI Taxonomy" id="2614804"/>
    <lineage>
        <taxon>Bacteria</taxon>
        <taxon>Pseudomonadati</taxon>
        <taxon>Bacteroidota</taxon>
        <taxon>Flavobacteriia</taxon>
        <taxon>Flavobacteriales</taxon>
        <taxon>Flavobacteriaceae</taxon>
        <taxon>Pseudotamlana</taxon>
    </lineage>
</organism>
<feature type="domain" description="Secretion system C-terminal sorting" evidence="3">
    <location>
        <begin position="190"/>
        <end position="253"/>
    </location>
</feature>
<accession>A0A6N6MG07</accession>
<sequence>MKKIYKNILLAFIAVATTGLSYGQNFATYSNTAVAGNFGGTLGSVGFTLTIAPEHTPKVGTANMEGNSYASYEGSWATPAIKMKPVDNFTCTITFDQAIPNLKFYIADWVFSTIEYNHDFTILSNYEITAANENTLNVTVSDGIIEFTEPVTTLTFTRTSGTNSGNWGFALLDGPTLGVNDVYAKGALKLYPSPSSDFIAISGLTAKENYTIYNTVGAVVGSGEISANEKIGVSHLTNGIYVLRLEKGNAIKFVKK</sequence>
<feature type="signal peptide" evidence="2">
    <location>
        <begin position="1"/>
        <end position="27"/>
    </location>
</feature>
<keyword evidence="5" id="KW-1185">Reference proteome</keyword>